<comment type="caution">
    <text evidence="1">The sequence shown here is derived from an EMBL/GenBank/DDBJ whole genome shotgun (WGS) entry which is preliminary data.</text>
</comment>
<dbReference type="EMBL" id="JACHHW010000004">
    <property type="protein sequence ID" value="MBB5187435.1"/>
    <property type="molecule type" value="Genomic_DNA"/>
</dbReference>
<keyword evidence="2" id="KW-1185">Reference proteome</keyword>
<evidence type="ECO:0008006" key="3">
    <source>
        <dbReference type="Google" id="ProtNLM"/>
    </source>
</evidence>
<protein>
    <recommendedName>
        <fullName evidence="3">MBL fold metallo-hydrolase</fullName>
    </recommendedName>
</protein>
<dbReference type="SUPFAM" id="SSF56281">
    <property type="entry name" value="Metallo-hydrolase/oxidoreductase"/>
    <property type="match status" value="1"/>
</dbReference>
<reference evidence="1 2" key="1">
    <citation type="submission" date="2020-08" db="EMBL/GenBank/DDBJ databases">
        <title>Genomic Encyclopedia of Type Strains, Phase IV (KMG-IV): sequencing the most valuable type-strain genomes for metagenomic binning, comparative biology and taxonomic classification.</title>
        <authorList>
            <person name="Goeker M."/>
        </authorList>
    </citation>
    <scope>NUCLEOTIDE SEQUENCE [LARGE SCALE GENOMIC DNA]</scope>
    <source>
        <strain evidence="1 2">DSM 25701</strain>
    </source>
</reference>
<dbReference type="RefSeq" id="WP_221301628.1">
    <property type="nucleotide sequence ID" value="NZ_JACHHW010000004.1"/>
</dbReference>
<gene>
    <name evidence="1" type="ORF">HNQ57_001704</name>
</gene>
<dbReference type="AlphaFoldDB" id="A0A840R2W3"/>
<proteinExistence type="predicted"/>
<dbReference type="InterPro" id="IPR036866">
    <property type="entry name" value="RibonucZ/Hydroxyglut_hydro"/>
</dbReference>
<dbReference type="Proteomes" id="UP000536640">
    <property type="component" value="Unassembled WGS sequence"/>
</dbReference>
<accession>A0A840R2W3</accession>
<sequence>MSEKIVKIADDFWNIRGEFKIGGLLNIGTQASLLRCASGKYVLLDAYTLNASLKAEVDALTNNGADIEAIINVHPFHTMHVAQMHEQYLCPLQQLYRG</sequence>
<name>A0A840R2W3_9GAMM</name>
<organism evidence="1 2">
    <name type="scientific">Zhongshania antarctica</name>
    <dbReference type="NCBI Taxonomy" id="641702"/>
    <lineage>
        <taxon>Bacteria</taxon>
        <taxon>Pseudomonadati</taxon>
        <taxon>Pseudomonadota</taxon>
        <taxon>Gammaproteobacteria</taxon>
        <taxon>Cellvibrionales</taxon>
        <taxon>Spongiibacteraceae</taxon>
        <taxon>Zhongshania</taxon>
    </lineage>
</organism>
<evidence type="ECO:0000313" key="1">
    <source>
        <dbReference type="EMBL" id="MBB5187435.1"/>
    </source>
</evidence>
<evidence type="ECO:0000313" key="2">
    <source>
        <dbReference type="Proteomes" id="UP000536640"/>
    </source>
</evidence>